<keyword evidence="1" id="KW-1133">Transmembrane helix</keyword>
<evidence type="ECO:0000313" key="3">
    <source>
        <dbReference type="Proteomes" id="UP000031516"/>
    </source>
</evidence>
<name>A0A0A8L108_9SACH</name>
<keyword evidence="1" id="KW-0812">Transmembrane</keyword>
<evidence type="ECO:0000313" key="2">
    <source>
        <dbReference type="EMBL" id="CDO91889.1"/>
    </source>
</evidence>
<dbReference type="OrthoDB" id="4076669at2759"/>
<dbReference type="Pfam" id="PF11055">
    <property type="entry name" value="Gsf2"/>
    <property type="match status" value="1"/>
</dbReference>
<dbReference type="Proteomes" id="UP000031516">
    <property type="component" value="Unassembled WGS sequence"/>
</dbReference>
<evidence type="ECO:0000256" key="1">
    <source>
        <dbReference type="SAM" id="Phobius"/>
    </source>
</evidence>
<organism evidence="2 3">
    <name type="scientific">Kluyveromyces dobzhanskii CBS 2104</name>
    <dbReference type="NCBI Taxonomy" id="1427455"/>
    <lineage>
        <taxon>Eukaryota</taxon>
        <taxon>Fungi</taxon>
        <taxon>Dikarya</taxon>
        <taxon>Ascomycota</taxon>
        <taxon>Saccharomycotina</taxon>
        <taxon>Saccharomycetes</taxon>
        <taxon>Saccharomycetales</taxon>
        <taxon>Saccharomycetaceae</taxon>
        <taxon>Kluyveromyces</taxon>
    </lineage>
</organism>
<gene>
    <name evidence="2" type="ORF">KLDO_g220</name>
</gene>
<feature type="transmembrane region" description="Helical" evidence="1">
    <location>
        <begin position="182"/>
        <end position="203"/>
    </location>
</feature>
<keyword evidence="1" id="KW-0472">Membrane</keyword>
<dbReference type="InterPro" id="IPR022757">
    <property type="entry name" value="Gsf2"/>
</dbReference>
<protein>
    <submittedName>
        <fullName evidence="2">WGS project CCBQ000000000 data, contig 00107</fullName>
    </submittedName>
</protein>
<proteinExistence type="predicted"/>
<keyword evidence="3" id="KW-1185">Reference proteome</keyword>
<sequence length="385" mass="43813">MEVYVRMNADLEYDYAFQVQKDDTIEKKIALIFDKNEGLSRYMVLRPSIFYKKKPSGFKKSMHPGFLTENGCLLFDYSSDLDSNLEELDVSKKTVWEQLWPGQLVLPTWEKDWTSIIMFVVVMAGWLYTDLPDCVSPTPGICLTNQLSKRIASLAEVAKLDYVAEKLREELEINSAGITAQWLFFVFHIIKIVVIASFFYTGLINPLSLNPYKSLASKEAAISNGNAALKSTLKTIGWVGARRAIYDDYRDKYYQYVIEKNGGPLSAYRKGIMKEAANPGVTLSAGEGFQTDLSNRFNHNTFETSKESGKFKLSEDYFLQLDTDLKNNIKSCEGDVAKINAEIRRFRKYGLFECGPELAEVVQARKKLEEVPSGEPQTEEEKKEK</sequence>
<comment type="caution">
    <text evidence="2">The sequence shown here is derived from an EMBL/GenBank/DDBJ whole genome shotgun (WGS) entry which is preliminary data.</text>
</comment>
<dbReference type="EMBL" id="CCBQ010000004">
    <property type="protein sequence ID" value="CDO91889.1"/>
    <property type="molecule type" value="Genomic_DNA"/>
</dbReference>
<dbReference type="AlphaFoldDB" id="A0A0A8L108"/>
<accession>A0A0A8L108</accession>
<reference evidence="2 3" key="1">
    <citation type="submission" date="2014-03" db="EMBL/GenBank/DDBJ databases">
        <title>The genome of Kluyveromyces dobzhanskii.</title>
        <authorList>
            <person name="Nystedt B."/>
            <person name="Astrom S."/>
        </authorList>
    </citation>
    <scope>NUCLEOTIDE SEQUENCE [LARGE SCALE GENOMIC DNA]</scope>
    <source>
        <strain evidence="2 3">CBS 2104</strain>
    </source>
</reference>